<keyword evidence="2" id="KW-1185">Reference proteome</keyword>
<reference evidence="1 2" key="1">
    <citation type="submission" date="2022-03" db="EMBL/GenBank/DDBJ databases">
        <title>Streptomyces yunnanensis P86,complete genome.</title>
        <authorList>
            <person name="Chen S."/>
            <person name="Zhang Q."/>
        </authorList>
    </citation>
    <scope>NUCLEOTIDE SEQUENCE [LARGE SCALE GENOMIC DNA]</scope>
    <source>
        <strain evidence="1 2">P86</strain>
    </source>
</reference>
<protein>
    <recommendedName>
        <fullName evidence="3">Tellurium resistance</fullName>
    </recommendedName>
</protein>
<name>A0ABY8AF19_9ACTN</name>
<evidence type="ECO:0000313" key="2">
    <source>
        <dbReference type="Proteomes" id="UP001218629"/>
    </source>
</evidence>
<sequence length="157" mass="17613">MVTVDLDLACLYELADGRKGVVQPLGGLCGDLHGPPYITLGNDNRFGAASGETLYINLDRADQFRRLLIFAYIYSGAPAFSRVHAAVSFLPPTGQRFVVELRERVHHARSCAVALIENREGRLFMRREARYVYGYQADIDRLYGWGLQWARGHKAAP</sequence>
<organism evidence="1 2">
    <name type="scientific">Streptomyces yunnanensis</name>
    <dbReference type="NCBI Taxonomy" id="156453"/>
    <lineage>
        <taxon>Bacteria</taxon>
        <taxon>Bacillati</taxon>
        <taxon>Actinomycetota</taxon>
        <taxon>Actinomycetes</taxon>
        <taxon>Kitasatosporales</taxon>
        <taxon>Streptomycetaceae</taxon>
        <taxon>Streptomyces</taxon>
    </lineage>
</organism>
<dbReference type="RefSeq" id="WP_275309930.1">
    <property type="nucleotide sequence ID" value="NZ_CP095749.1"/>
</dbReference>
<evidence type="ECO:0000313" key="1">
    <source>
        <dbReference type="EMBL" id="WEB43597.1"/>
    </source>
</evidence>
<evidence type="ECO:0008006" key="3">
    <source>
        <dbReference type="Google" id="ProtNLM"/>
    </source>
</evidence>
<dbReference type="Proteomes" id="UP001218629">
    <property type="component" value="Chromosome"/>
</dbReference>
<accession>A0ABY8AF19</accession>
<dbReference type="EMBL" id="CP095749">
    <property type="protein sequence ID" value="WEB43597.1"/>
    <property type="molecule type" value="Genomic_DNA"/>
</dbReference>
<gene>
    <name evidence="1" type="ORF">MOV08_32860</name>
</gene>
<proteinExistence type="predicted"/>